<keyword evidence="5 6" id="KW-0804">Transcription</keyword>
<evidence type="ECO:0000313" key="10">
    <source>
        <dbReference type="Proteomes" id="UP000547674"/>
    </source>
</evidence>
<keyword evidence="2 6" id="KW-0805">Transcription regulation</keyword>
<dbReference type="PROSITE" id="PS01063">
    <property type="entry name" value="SIGMA70_ECF"/>
    <property type="match status" value="1"/>
</dbReference>
<dbReference type="NCBIfam" id="TIGR02937">
    <property type="entry name" value="sigma70-ECF"/>
    <property type="match status" value="1"/>
</dbReference>
<comment type="similarity">
    <text evidence="1 6">Belongs to the sigma-70 factor family. ECF subfamily.</text>
</comment>
<accession>A0A7Y2E9N1</accession>
<dbReference type="GO" id="GO:0016987">
    <property type="term" value="F:sigma factor activity"/>
    <property type="evidence" value="ECO:0007669"/>
    <property type="project" value="UniProtKB-KW"/>
</dbReference>
<feature type="domain" description="RNA polymerase sigma factor 70 region 4 type 2" evidence="8">
    <location>
        <begin position="135"/>
        <end position="183"/>
    </location>
</feature>
<dbReference type="Gene3D" id="1.10.1740.10">
    <property type="match status" value="1"/>
</dbReference>
<dbReference type="InterPro" id="IPR007627">
    <property type="entry name" value="RNA_pol_sigma70_r2"/>
</dbReference>
<evidence type="ECO:0000259" key="8">
    <source>
        <dbReference type="Pfam" id="PF08281"/>
    </source>
</evidence>
<evidence type="ECO:0000313" key="9">
    <source>
        <dbReference type="EMBL" id="NNF05955.1"/>
    </source>
</evidence>
<evidence type="ECO:0000256" key="5">
    <source>
        <dbReference type="ARBA" id="ARBA00023163"/>
    </source>
</evidence>
<dbReference type="PANTHER" id="PTHR43133">
    <property type="entry name" value="RNA POLYMERASE ECF-TYPE SIGMA FACTO"/>
    <property type="match status" value="1"/>
</dbReference>
<evidence type="ECO:0000256" key="6">
    <source>
        <dbReference type="RuleBase" id="RU000716"/>
    </source>
</evidence>
<dbReference type="GO" id="GO:0003677">
    <property type="term" value="F:DNA binding"/>
    <property type="evidence" value="ECO:0007669"/>
    <property type="project" value="UniProtKB-KW"/>
</dbReference>
<gene>
    <name evidence="9" type="ORF">HKN21_04280</name>
</gene>
<dbReference type="GO" id="GO:0006352">
    <property type="term" value="P:DNA-templated transcription initiation"/>
    <property type="evidence" value="ECO:0007669"/>
    <property type="project" value="InterPro"/>
</dbReference>
<feature type="domain" description="RNA polymerase sigma-70 region 2" evidence="7">
    <location>
        <begin position="34"/>
        <end position="100"/>
    </location>
</feature>
<sequence>MIKTSDQLDGLTDDELVRLAQSKLIGDTRAFRSLLMRHQGKVAANCRYMTRSSEDVDDLVQEVFVKAYFALGRFRGDAQFWTWLKRIKINHCLTFIKSNKSSFVVDIDSTAEDREEFRVDPKFDQDFKSVTKRKLVRATLESLPEKLRVALVLCDLDGLTYEEVSETLGISLSAARMRIKRGRDEFKKRYDLARSRTTMSSMEEVSQ</sequence>
<dbReference type="Pfam" id="PF04542">
    <property type="entry name" value="Sigma70_r2"/>
    <property type="match status" value="1"/>
</dbReference>
<evidence type="ECO:0000256" key="4">
    <source>
        <dbReference type="ARBA" id="ARBA00023125"/>
    </source>
</evidence>
<dbReference type="InterPro" id="IPR000838">
    <property type="entry name" value="RNA_pol_sigma70_ECF_CS"/>
</dbReference>
<proteinExistence type="inferred from homology"/>
<dbReference type="InterPro" id="IPR014284">
    <property type="entry name" value="RNA_pol_sigma-70_dom"/>
</dbReference>
<dbReference type="CDD" id="cd06171">
    <property type="entry name" value="Sigma70_r4"/>
    <property type="match status" value="1"/>
</dbReference>
<dbReference type="InterPro" id="IPR013325">
    <property type="entry name" value="RNA_pol_sigma_r2"/>
</dbReference>
<organism evidence="9 10">
    <name type="scientific">Eiseniibacteriota bacterium</name>
    <dbReference type="NCBI Taxonomy" id="2212470"/>
    <lineage>
        <taxon>Bacteria</taxon>
        <taxon>Candidatus Eiseniibacteriota</taxon>
    </lineage>
</organism>
<dbReference type="PANTHER" id="PTHR43133:SF53">
    <property type="entry name" value="ECF RNA POLYMERASE SIGMA-E FACTOR"/>
    <property type="match status" value="1"/>
</dbReference>
<dbReference type="Proteomes" id="UP000547674">
    <property type="component" value="Unassembled WGS sequence"/>
</dbReference>
<dbReference type="AlphaFoldDB" id="A0A7Y2E9N1"/>
<keyword evidence="4 6" id="KW-0238">DNA-binding</keyword>
<comment type="caution">
    <text evidence="9">The sequence shown here is derived from an EMBL/GenBank/DDBJ whole genome shotgun (WGS) entry which is preliminary data.</text>
</comment>
<evidence type="ECO:0000256" key="1">
    <source>
        <dbReference type="ARBA" id="ARBA00010641"/>
    </source>
</evidence>
<dbReference type="InterPro" id="IPR036388">
    <property type="entry name" value="WH-like_DNA-bd_sf"/>
</dbReference>
<dbReference type="Gene3D" id="1.10.10.10">
    <property type="entry name" value="Winged helix-like DNA-binding domain superfamily/Winged helix DNA-binding domain"/>
    <property type="match status" value="1"/>
</dbReference>
<dbReference type="InterPro" id="IPR039425">
    <property type="entry name" value="RNA_pol_sigma-70-like"/>
</dbReference>
<dbReference type="SUPFAM" id="SSF88946">
    <property type="entry name" value="Sigma2 domain of RNA polymerase sigma factors"/>
    <property type="match status" value="1"/>
</dbReference>
<evidence type="ECO:0000256" key="3">
    <source>
        <dbReference type="ARBA" id="ARBA00023082"/>
    </source>
</evidence>
<dbReference type="InterPro" id="IPR013324">
    <property type="entry name" value="RNA_pol_sigma_r3/r4-like"/>
</dbReference>
<reference evidence="9 10" key="1">
    <citation type="submission" date="2020-03" db="EMBL/GenBank/DDBJ databases">
        <title>Metabolic flexibility allows generalist bacteria to become dominant in a frequently disturbed ecosystem.</title>
        <authorList>
            <person name="Chen Y.-J."/>
            <person name="Leung P.M."/>
            <person name="Bay S.K."/>
            <person name="Hugenholtz P."/>
            <person name="Kessler A.J."/>
            <person name="Shelley G."/>
            <person name="Waite D.W."/>
            <person name="Cook P.L."/>
            <person name="Greening C."/>
        </authorList>
    </citation>
    <scope>NUCLEOTIDE SEQUENCE [LARGE SCALE GENOMIC DNA]</scope>
    <source>
        <strain evidence="9">SS_bin_28</strain>
    </source>
</reference>
<dbReference type="EMBL" id="JABDJR010000158">
    <property type="protein sequence ID" value="NNF05955.1"/>
    <property type="molecule type" value="Genomic_DNA"/>
</dbReference>
<dbReference type="SUPFAM" id="SSF88659">
    <property type="entry name" value="Sigma3 and sigma4 domains of RNA polymerase sigma factors"/>
    <property type="match status" value="1"/>
</dbReference>
<dbReference type="Pfam" id="PF08281">
    <property type="entry name" value="Sigma70_r4_2"/>
    <property type="match status" value="1"/>
</dbReference>
<dbReference type="InterPro" id="IPR013249">
    <property type="entry name" value="RNA_pol_sigma70_r4_t2"/>
</dbReference>
<evidence type="ECO:0000259" key="7">
    <source>
        <dbReference type="Pfam" id="PF04542"/>
    </source>
</evidence>
<evidence type="ECO:0000256" key="2">
    <source>
        <dbReference type="ARBA" id="ARBA00023015"/>
    </source>
</evidence>
<name>A0A7Y2E9N1_UNCEI</name>
<protein>
    <recommendedName>
        <fullName evidence="6">RNA polymerase sigma factor</fullName>
    </recommendedName>
</protein>
<keyword evidence="3 6" id="KW-0731">Sigma factor</keyword>